<sequence>MVLFLLRSLLCASRVCYLHRASSPVNHGRELLWEYARNLRLLGIDAREIESYRALWQCVAPKDKQDHIQF</sequence>
<keyword evidence="1" id="KW-0732">Signal</keyword>
<gene>
    <name evidence="2" type="ORF">BRADI_1g48823v3</name>
</gene>
<keyword evidence="4" id="KW-1185">Reference proteome</keyword>
<dbReference type="STRING" id="15368.A0A0Q3H930"/>
<dbReference type="EMBL" id="CM000880">
    <property type="protein sequence ID" value="KQK19528.1"/>
    <property type="molecule type" value="Genomic_DNA"/>
</dbReference>
<dbReference type="OrthoDB" id="332281at2759"/>
<evidence type="ECO:0000313" key="4">
    <source>
        <dbReference type="Proteomes" id="UP000008810"/>
    </source>
</evidence>
<proteinExistence type="predicted"/>
<dbReference type="InParanoid" id="A0A0Q3H930"/>
<reference evidence="2" key="2">
    <citation type="submission" date="2017-06" db="EMBL/GenBank/DDBJ databases">
        <title>WGS assembly of Brachypodium distachyon.</title>
        <authorList>
            <consortium name="The International Brachypodium Initiative"/>
            <person name="Lucas S."/>
            <person name="Harmon-Smith M."/>
            <person name="Lail K."/>
            <person name="Tice H."/>
            <person name="Grimwood J."/>
            <person name="Bruce D."/>
            <person name="Barry K."/>
            <person name="Shu S."/>
            <person name="Lindquist E."/>
            <person name="Wang M."/>
            <person name="Pitluck S."/>
            <person name="Vogel J.P."/>
            <person name="Garvin D.F."/>
            <person name="Mockler T.C."/>
            <person name="Schmutz J."/>
            <person name="Rokhsar D."/>
            <person name="Bevan M.W."/>
        </authorList>
    </citation>
    <scope>NUCLEOTIDE SEQUENCE</scope>
    <source>
        <strain evidence="2">Bd21</strain>
    </source>
</reference>
<accession>A0A0Q3H930</accession>
<reference evidence="2 3" key="1">
    <citation type="journal article" date="2010" name="Nature">
        <title>Genome sequencing and analysis of the model grass Brachypodium distachyon.</title>
        <authorList>
            <consortium name="International Brachypodium Initiative"/>
        </authorList>
    </citation>
    <scope>NUCLEOTIDE SEQUENCE [LARGE SCALE GENOMIC DNA]</scope>
    <source>
        <strain evidence="2 3">Bd21</strain>
    </source>
</reference>
<feature type="chain" id="PRO_5035999611" evidence="1">
    <location>
        <begin position="19"/>
        <end position="70"/>
    </location>
</feature>
<protein>
    <submittedName>
        <fullName evidence="2 3">Uncharacterized protein</fullName>
    </submittedName>
</protein>
<dbReference type="Gramene" id="KQK19528">
    <property type="protein sequence ID" value="KQK19528"/>
    <property type="gene ID" value="BRADI_1g48823v3"/>
</dbReference>
<dbReference type="AlphaFoldDB" id="A0A0Q3H930"/>
<name>A0A0Q3H930_BRADI</name>
<dbReference type="EnsemblPlants" id="KQK19528">
    <property type="protein sequence ID" value="KQK19528"/>
    <property type="gene ID" value="BRADI_1g48823v3"/>
</dbReference>
<evidence type="ECO:0000313" key="2">
    <source>
        <dbReference type="EMBL" id="KQK19528.1"/>
    </source>
</evidence>
<feature type="signal peptide" evidence="1">
    <location>
        <begin position="1"/>
        <end position="18"/>
    </location>
</feature>
<dbReference type="Proteomes" id="UP000008810">
    <property type="component" value="Chromosome 1"/>
</dbReference>
<organism evidence="2">
    <name type="scientific">Brachypodium distachyon</name>
    <name type="common">Purple false brome</name>
    <name type="synonym">Trachynia distachya</name>
    <dbReference type="NCBI Taxonomy" id="15368"/>
    <lineage>
        <taxon>Eukaryota</taxon>
        <taxon>Viridiplantae</taxon>
        <taxon>Streptophyta</taxon>
        <taxon>Embryophyta</taxon>
        <taxon>Tracheophyta</taxon>
        <taxon>Spermatophyta</taxon>
        <taxon>Magnoliopsida</taxon>
        <taxon>Liliopsida</taxon>
        <taxon>Poales</taxon>
        <taxon>Poaceae</taxon>
        <taxon>BOP clade</taxon>
        <taxon>Pooideae</taxon>
        <taxon>Stipodae</taxon>
        <taxon>Brachypodieae</taxon>
        <taxon>Brachypodium</taxon>
    </lineage>
</organism>
<reference evidence="3" key="3">
    <citation type="submission" date="2018-08" db="UniProtKB">
        <authorList>
            <consortium name="EnsemblPlants"/>
        </authorList>
    </citation>
    <scope>IDENTIFICATION</scope>
    <source>
        <strain evidence="3">cv. Bd21</strain>
    </source>
</reference>
<evidence type="ECO:0000313" key="3">
    <source>
        <dbReference type="EnsemblPlants" id="KQK19528"/>
    </source>
</evidence>
<evidence type="ECO:0000256" key="1">
    <source>
        <dbReference type="SAM" id="SignalP"/>
    </source>
</evidence>